<accession>F4RBA9</accession>
<evidence type="ECO:0000313" key="3">
    <source>
        <dbReference type="Proteomes" id="UP000001072"/>
    </source>
</evidence>
<dbReference type="PROSITE" id="PS00028">
    <property type="entry name" value="ZINC_FINGER_C2H2_1"/>
    <property type="match status" value="1"/>
</dbReference>
<dbReference type="InterPro" id="IPR013087">
    <property type="entry name" value="Znf_C2H2_type"/>
</dbReference>
<dbReference type="Gene3D" id="3.30.160.60">
    <property type="entry name" value="Classic Zinc Finger"/>
    <property type="match status" value="1"/>
</dbReference>
<dbReference type="InParanoid" id="F4RBA9"/>
<keyword evidence="3" id="KW-1185">Reference proteome</keyword>
<dbReference type="EMBL" id="GL883095">
    <property type="protein sequence ID" value="EGG10052.1"/>
    <property type="molecule type" value="Genomic_DNA"/>
</dbReference>
<dbReference type="RefSeq" id="XP_007406353.1">
    <property type="nucleotide sequence ID" value="XM_007406291.1"/>
</dbReference>
<proteinExistence type="predicted"/>
<evidence type="ECO:0000313" key="2">
    <source>
        <dbReference type="EMBL" id="EGG10052.1"/>
    </source>
</evidence>
<dbReference type="AlphaFoldDB" id="F4RBA9"/>
<dbReference type="Proteomes" id="UP000001072">
    <property type="component" value="Unassembled WGS sequence"/>
</dbReference>
<gene>
    <name evidence="2" type="ORF">MELLADRAFT_103386</name>
</gene>
<dbReference type="HOGENOM" id="CLU_1261764_0_0_1"/>
<dbReference type="VEuPathDB" id="FungiDB:MELLADRAFT_103386"/>
<reference evidence="3" key="1">
    <citation type="journal article" date="2011" name="Proc. Natl. Acad. Sci. U.S.A.">
        <title>Obligate biotrophy features unraveled by the genomic analysis of rust fungi.</title>
        <authorList>
            <person name="Duplessis S."/>
            <person name="Cuomo C.A."/>
            <person name="Lin Y.-C."/>
            <person name="Aerts A."/>
            <person name="Tisserant E."/>
            <person name="Veneault-Fourrey C."/>
            <person name="Joly D.L."/>
            <person name="Hacquard S."/>
            <person name="Amselem J."/>
            <person name="Cantarel B.L."/>
            <person name="Chiu R."/>
            <person name="Coutinho P.M."/>
            <person name="Feau N."/>
            <person name="Field M."/>
            <person name="Frey P."/>
            <person name="Gelhaye E."/>
            <person name="Goldberg J."/>
            <person name="Grabherr M.G."/>
            <person name="Kodira C.D."/>
            <person name="Kohler A."/>
            <person name="Kuees U."/>
            <person name="Lindquist E.A."/>
            <person name="Lucas S.M."/>
            <person name="Mago R."/>
            <person name="Mauceli E."/>
            <person name="Morin E."/>
            <person name="Murat C."/>
            <person name="Pangilinan J.L."/>
            <person name="Park R."/>
            <person name="Pearson M."/>
            <person name="Quesneville H."/>
            <person name="Rouhier N."/>
            <person name="Sakthikumar S."/>
            <person name="Salamov A.A."/>
            <person name="Schmutz J."/>
            <person name="Selles B."/>
            <person name="Shapiro H."/>
            <person name="Tanguay P."/>
            <person name="Tuskan G.A."/>
            <person name="Henrissat B."/>
            <person name="Van de Peer Y."/>
            <person name="Rouze P."/>
            <person name="Ellis J.G."/>
            <person name="Dodds P.N."/>
            <person name="Schein J.E."/>
            <person name="Zhong S."/>
            <person name="Hamelin R.C."/>
            <person name="Grigoriev I.V."/>
            <person name="Szabo L.J."/>
            <person name="Martin F."/>
        </authorList>
    </citation>
    <scope>NUCLEOTIDE SEQUENCE [LARGE SCALE GENOMIC DNA]</scope>
    <source>
        <strain evidence="3">98AG31 / pathotype 3-4-7</strain>
    </source>
</reference>
<organism evidence="3">
    <name type="scientific">Melampsora larici-populina (strain 98AG31 / pathotype 3-4-7)</name>
    <name type="common">Poplar leaf rust fungus</name>
    <dbReference type="NCBI Taxonomy" id="747676"/>
    <lineage>
        <taxon>Eukaryota</taxon>
        <taxon>Fungi</taxon>
        <taxon>Dikarya</taxon>
        <taxon>Basidiomycota</taxon>
        <taxon>Pucciniomycotina</taxon>
        <taxon>Pucciniomycetes</taxon>
        <taxon>Pucciniales</taxon>
        <taxon>Melampsoraceae</taxon>
        <taxon>Melampsora</taxon>
    </lineage>
</organism>
<evidence type="ECO:0000259" key="1">
    <source>
        <dbReference type="PROSITE" id="PS00028"/>
    </source>
</evidence>
<dbReference type="KEGG" id="mlr:MELLADRAFT_103386"/>
<protein>
    <recommendedName>
        <fullName evidence="1">C2H2-type domain-containing protein</fullName>
    </recommendedName>
</protein>
<dbReference type="OrthoDB" id="6077919at2759"/>
<sequence>MSFNSTLQTMNSTQESSNEIIDRVSKLTNPIPTTPTSTLTKSFLIQSNTQENRPIRTRMISVNQEEPIPKRVKTMIKPIFHSKPDHHLQEKLCFENSNFDISHHSSDCILLERNDSLSKEINPIQHNYQPAQQIINHISHDPILTNNIINKPDKLICSVSNCKASFHQKCFIQRHEKLHLDFNQSSKLNCQCGKGFTKPDELIKHSLLGICYGSRIPFR</sequence>
<name>F4RBA9_MELLP</name>
<feature type="domain" description="C2H2-type" evidence="1">
    <location>
        <begin position="157"/>
        <end position="179"/>
    </location>
</feature>
<dbReference type="GeneID" id="18921956"/>